<reference evidence="7" key="1">
    <citation type="journal article" date="2023" name="PhytoFront">
        <title>Draft Genome Resources of Seven Strains of Tilletia horrida, Causal Agent of Kernel Smut of Rice.</title>
        <authorList>
            <person name="Khanal S."/>
            <person name="Antony Babu S."/>
            <person name="Zhou X.G."/>
        </authorList>
    </citation>
    <scope>NUCLEOTIDE SEQUENCE</scope>
    <source>
        <strain evidence="7">TX3</strain>
    </source>
</reference>
<dbReference type="EMBL" id="JAPDMQ010000055">
    <property type="protein sequence ID" value="KAK0537722.1"/>
    <property type="molecule type" value="Genomic_DNA"/>
</dbReference>
<dbReference type="InterPro" id="IPR002994">
    <property type="entry name" value="Surf1/Shy1"/>
</dbReference>
<dbReference type="GO" id="GO:0005743">
    <property type="term" value="C:mitochondrial inner membrane"/>
    <property type="evidence" value="ECO:0007669"/>
    <property type="project" value="UniProtKB-SubCell"/>
</dbReference>
<keyword evidence="8" id="KW-1185">Reference proteome</keyword>
<evidence type="ECO:0000256" key="4">
    <source>
        <dbReference type="ARBA" id="ARBA00023136"/>
    </source>
</evidence>
<dbReference type="AlphaFoldDB" id="A0AAN6GHK0"/>
<comment type="subcellular location">
    <subcellularLocation>
        <location evidence="1">Membrane</location>
    </subcellularLocation>
    <subcellularLocation>
        <location evidence="5">Mitochondrion inner membrane</location>
        <topology evidence="5">Multi-pass membrane protein</topology>
    </subcellularLocation>
</comment>
<dbReference type="InterPro" id="IPR045214">
    <property type="entry name" value="Surf1/Surf4"/>
</dbReference>
<dbReference type="CDD" id="cd06662">
    <property type="entry name" value="SURF1"/>
    <property type="match status" value="1"/>
</dbReference>
<keyword evidence="5" id="KW-0496">Mitochondrion</keyword>
<sequence>MASVATTTTTTTTTAAAGALLRRAALPPRAAPRLAAAVSARAYHGDLSSSEYHGQGARKSDSPADRPWYTSPTTLVLGFIPLFTAGLGFWQLQRLKWKVSLIEELEDKLRKDPIVLPKNINLDALSAFEFRLVQLDGSFDPDPSRILFLGPRVKDGILGYQVVVPFRRANGGADVLVNRGFVAKTQTVGEGKDRRLRNHRDAFPAKAGETKVLALLPRIYPANAFTPPNEPQNNSWFHADPKEMAAHLSPPPSNPGASTGATEDDTDHYTPSAGVAASVSSLLGLSSSSPTPVQEQTRPVLPILLEEIFEGHAGEASQRVLQGIPLGRAPTIELRNQHAVYAGTWFSLSAATAAMFAILVRRGRGR</sequence>
<keyword evidence="2 5" id="KW-0812">Transmembrane</keyword>
<comment type="similarity">
    <text evidence="5">Belongs to the SURF1 family.</text>
</comment>
<comment type="function">
    <text evidence="5">Probably involved in the biogenesis of the COX complex.</text>
</comment>
<evidence type="ECO:0000256" key="6">
    <source>
        <dbReference type="SAM" id="MobiDB-lite"/>
    </source>
</evidence>
<keyword evidence="3 5" id="KW-1133">Transmembrane helix</keyword>
<name>A0AAN6GHK0_9BASI</name>
<dbReference type="Proteomes" id="UP001176521">
    <property type="component" value="Unassembled WGS sequence"/>
</dbReference>
<keyword evidence="5" id="KW-0999">Mitochondrion inner membrane</keyword>
<dbReference type="Pfam" id="PF02104">
    <property type="entry name" value="SURF1"/>
    <property type="match status" value="1"/>
</dbReference>
<accession>A0AAN6GHK0</accession>
<feature type="region of interest" description="Disordered" evidence="6">
    <location>
        <begin position="244"/>
        <end position="272"/>
    </location>
</feature>
<comment type="caution">
    <text evidence="5">Lacks conserved residue(s) required for the propagation of feature annotation.</text>
</comment>
<feature type="transmembrane region" description="Helical" evidence="5">
    <location>
        <begin position="339"/>
        <end position="360"/>
    </location>
</feature>
<dbReference type="GO" id="GO:0033617">
    <property type="term" value="P:mitochondrial respiratory chain complex IV assembly"/>
    <property type="evidence" value="ECO:0007669"/>
    <property type="project" value="TreeGrafter"/>
</dbReference>
<evidence type="ECO:0000256" key="1">
    <source>
        <dbReference type="ARBA" id="ARBA00004370"/>
    </source>
</evidence>
<evidence type="ECO:0000313" key="7">
    <source>
        <dbReference type="EMBL" id="KAK0537722.1"/>
    </source>
</evidence>
<organism evidence="7 8">
    <name type="scientific">Tilletia horrida</name>
    <dbReference type="NCBI Taxonomy" id="155126"/>
    <lineage>
        <taxon>Eukaryota</taxon>
        <taxon>Fungi</taxon>
        <taxon>Dikarya</taxon>
        <taxon>Basidiomycota</taxon>
        <taxon>Ustilaginomycotina</taxon>
        <taxon>Exobasidiomycetes</taxon>
        <taxon>Tilletiales</taxon>
        <taxon>Tilletiaceae</taxon>
        <taxon>Tilletia</taxon>
    </lineage>
</organism>
<evidence type="ECO:0000256" key="5">
    <source>
        <dbReference type="RuleBase" id="RU363076"/>
    </source>
</evidence>
<dbReference type="PROSITE" id="PS50895">
    <property type="entry name" value="SURF1"/>
    <property type="match status" value="1"/>
</dbReference>
<protein>
    <recommendedName>
        <fullName evidence="5">SURF1-like protein</fullName>
    </recommendedName>
</protein>
<evidence type="ECO:0000256" key="2">
    <source>
        <dbReference type="ARBA" id="ARBA00022692"/>
    </source>
</evidence>
<proteinExistence type="inferred from homology"/>
<dbReference type="PANTHER" id="PTHR23427">
    <property type="entry name" value="SURFEIT LOCUS PROTEIN"/>
    <property type="match status" value="1"/>
</dbReference>
<comment type="caution">
    <text evidence="7">The sequence shown here is derived from an EMBL/GenBank/DDBJ whole genome shotgun (WGS) entry which is preliminary data.</text>
</comment>
<dbReference type="PANTHER" id="PTHR23427:SF2">
    <property type="entry name" value="SURFEIT LOCUS PROTEIN 1"/>
    <property type="match status" value="1"/>
</dbReference>
<evidence type="ECO:0000256" key="3">
    <source>
        <dbReference type="ARBA" id="ARBA00022989"/>
    </source>
</evidence>
<evidence type="ECO:0000313" key="8">
    <source>
        <dbReference type="Proteomes" id="UP001176521"/>
    </source>
</evidence>
<keyword evidence="4 5" id="KW-0472">Membrane</keyword>
<gene>
    <name evidence="7" type="primary">SHY1</name>
    <name evidence="7" type="ORF">OC842_001518</name>
</gene>